<evidence type="ECO:0000256" key="9">
    <source>
        <dbReference type="ARBA" id="ARBA00023201"/>
    </source>
</evidence>
<evidence type="ECO:0000256" key="3">
    <source>
        <dbReference type="ARBA" id="ARBA00022461"/>
    </source>
</evidence>
<evidence type="ECO:0000256" key="2">
    <source>
        <dbReference type="ARBA" id="ARBA00022448"/>
    </source>
</evidence>
<dbReference type="Proteomes" id="UP000663874">
    <property type="component" value="Unassembled WGS sequence"/>
</dbReference>
<keyword evidence="7 11" id="KW-0406">Ion transport</keyword>
<evidence type="ECO:0000313" key="16">
    <source>
        <dbReference type="EMBL" id="CAF4047679.1"/>
    </source>
</evidence>
<dbReference type="PANTHER" id="PTHR11690">
    <property type="entry name" value="AMILORIDE-SENSITIVE SODIUM CHANNEL-RELATED"/>
    <property type="match status" value="1"/>
</dbReference>
<keyword evidence="9 11" id="KW-0739">Sodium transport</keyword>
<comment type="caution">
    <text evidence="15">The sequence shown here is derived from an EMBL/GenBank/DDBJ whole genome shotgun (WGS) entry which is preliminary data.</text>
</comment>
<keyword evidence="10 11" id="KW-0407">Ion channel</keyword>
<evidence type="ECO:0000256" key="11">
    <source>
        <dbReference type="RuleBase" id="RU000679"/>
    </source>
</evidence>
<evidence type="ECO:0000256" key="1">
    <source>
        <dbReference type="ARBA" id="ARBA00004141"/>
    </source>
</evidence>
<evidence type="ECO:0000313" key="17">
    <source>
        <dbReference type="Proteomes" id="UP000663823"/>
    </source>
</evidence>
<dbReference type="Proteomes" id="UP000663823">
    <property type="component" value="Unassembled WGS sequence"/>
</dbReference>
<dbReference type="AlphaFoldDB" id="A0A819FT23"/>
<proteinExistence type="inferred from homology"/>
<keyword evidence="3 11" id="KW-0894">Sodium channel</keyword>
<dbReference type="EMBL" id="CAJNOO010003341">
    <property type="protein sequence ID" value="CAF1332167.1"/>
    <property type="molecule type" value="Genomic_DNA"/>
</dbReference>
<dbReference type="Proteomes" id="UP000663882">
    <property type="component" value="Unassembled WGS sequence"/>
</dbReference>
<gene>
    <name evidence="16" type="ORF">FNK824_LOCUS28533</name>
    <name evidence="15" type="ORF">OTI717_LOCUS22383</name>
    <name evidence="13" type="ORF">RFH988_LOCUS31320</name>
    <name evidence="14" type="ORF">SEV965_LOCUS28760</name>
</gene>
<keyword evidence="5 12" id="KW-1133">Transmembrane helix</keyword>
<dbReference type="EMBL" id="CAJOAX010003802">
    <property type="protein sequence ID" value="CAF3873913.1"/>
    <property type="molecule type" value="Genomic_DNA"/>
</dbReference>
<dbReference type="GO" id="GO:0005886">
    <property type="term" value="C:plasma membrane"/>
    <property type="evidence" value="ECO:0007669"/>
    <property type="project" value="TreeGrafter"/>
</dbReference>
<feature type="transmembrane region" description="Helical" evidence="12">
    <location>
        <begin position="47"/>
        <end position="72"/>
    </location>
</feature>
<evidence type="ECO:0000256" key="7">
    <source>
        <dbReference type="ARBA" id="ARBA00023065"/>
    </source>
</evidence>
<dbReference type="PRINTS" id="PR01078">
    <property type="entry name" value="AMINACHANNEL"/>
</dbReference>
<evidence type="ECO:0000313" key="13">
    <source>
        <dbReference type="EMBL" id="CAF1332167.1"/>
    </source>
</evidence>
<evidence type="ECO:0000256" key="5">
    <source>
        <dbReference type="ARBA" id="ARBA00022989"/>
    </source>
</evidence>
<dbReference type="EMBL" id="CAJOBE010007853">
    <property type="protein sequence ID" value="CAF4047679.1"/>
    <property type="molecule type" value="Genomic_DNA"/>
</dbReference>
<evidence type="ECO:0000256" key="12">
    <source>
        <dbReference type="SAM" id="Phobius"/>
    </source>
</evidence>
<keyword evidence="2 11" id="KW-0813">Transport</keyword>
<evidence type="ECO:0000256" key="8">
    <source>
        <dbReference type="ARBA" id="ARBA00023136"/>
    </source>
</evidence>
<accession>A0A819FT23</accession>
<evidence type="ECO:0000313" key="14">
    <source>
        <dbReference type="EMBL" id="CAF1348996.1"/>
    </source>
</evidence>
<sequence>MDTATNQEKQYSFIEQSYRSIFVNYLTSSTTHGLRCIAEAYSTSNRILWICSFMFALGWMLFFIISSGMQYLSYPTQIDMEIRNEYNMIFPAVTICSAHPLRNDKTNASLLAYAKRIGINVTKVDLETLVEPLIVDIFNRNQRNELIDLGFQLSDILINCSYNGINCSSYFTHSLSPQFGNCYTFNWNGKMKNLFTIRNVSSLNIGFEGLSMQFYIPRESYYPVSYFDEGLIVSIHENNEFPLVVKNGFRLQPGLSHTILFSKTERNLLSKPYTNCTSSVEDDLRDIYETAFGKDSMGKVTYSESLCQESCLNLISNVFCSCILPFPFFQRNVWSVDSNSLKAANICIPDTDEEKCALMTVPAFKTQDIDYKKWCPQCTPECKNTDFHAVSSALSYPSPKQKASLAKRLLDKQSNSSSILLPDDFALKSDTYLNNNLLKVTITYSNYYVIVYNQKAKILIVDLFSSIGGQTGIWLGLSILGVIEFGEVLFKMIVKCIVFVKRQATTKSNPTTNNNLVY</sequence>
<evidence type="ECO:0000256" key="10">
    <source>
        <dbReference type="ARBA" id="ARBA00023303"/>
    </source>
</evidence>
<keyword evidence="8 12" id="KW-0472">Membrane</keyword>
<comment type="subcellular location">
    <subcellularLocation>
        <location evidence="1">Membrane</location>
        <topology evidence="1">Multi-pass membrane protein</topology>
    </subcellularLocation>
</comment>
<organism evidence="15 17">
    <name type="scientific">Rotaria sordida</name>
    <dbReference type="NCBI Taxonomy" id="392033"/>
    <lineage>
        <taxon>Eukaryota</taxon>
        <taxon>Metazoa</taxon>
        <taxon>Spiralia</taxon>
        <taxon>Gnathifera</taxon>
        <taxon>Rotifera</taxon>
        <taxon>Eurotatoria</taxon>
        <taxon>Bdelloidea</taxon>
        <taxon>Philodinida</taxon>
        <taxon>Philodinidae</taxon>
        <taxon>Rotaria</taxon>
    </lineage>
</organism>
<evidence type="ECO:0000313" key="15">
    <source>
        <dbReference type="EMBL" id="CAF3873913.1"/>
    </source>
</evidence>
<dbReference type="GO" id="GO:0015280">
    <property type="term" value="F:ligand-gated sodium channel activity"/>
    <property type="evidence" value="ECO:0007669"/>
    <property type="project" value="TreeGrafter"/>
</dbReference>
<dbReference type="Gene3D" id="1.10.287.770">
    <property type="entry name" value="YojJ-like"/>
    <property type="match status" value="1"/>
</dbReference>
<dbReference type="Pfam" id="PF00858">
    <property type="entry name" value="ASC"/>
    <property type="match status" value="1"/>
</dbReference>
<comment type="similarity">
    <text evidence="11">Belongs to the amiloride-sensitive sodium channel (TC 1.A.6) family.</text>
</comment>
<dbReference type="OrthoDB" id="6021021at2759"/>
<dbReference type="Gene3D" id="2.60.470.10">
    <property type="entry name" value="Acid-sensing ion channels like domains"/>
    <property type="match status" value="1"/>
</dbReference>
<keyword evidence="6" id="KW-0915">Sodium</keyword>
<protein>
    <submittedName>
        <fullName evidence="15">Uncharacterized protein</fullName>
    </submittedName>
</protein>
<reference evidence="15" key="1">
    <citation type="submission" date="2021-02" db="EMBL/GenBank/DDBJ databases">
        <authorList>
            <person name="Nowell W R."/>
        </authorList>
    </citation>
    <scope>NUCLEOTIDE SEQUENCE</scope>
</reference>
<name>A0A819FT23_9BILA</name>
<dbReference type="EMBL" id="CAJNOU010002778">
    <property type="protein sequence ID" value="CAF1348996.1"/>
    <property type="molecule type" value="Genomic_DNA"/>
</dbReference>
<evidence type="ECO:0000256" key="4">
    <source>
        <dbReference type="ARBA" id="ARBA00022692"/>
    </source>
</evidence>
<dbReference type="Proteomes" id="UP000663889">
    <property type="component" value="Unassembled WGS sequence"/>
</dbReference>
<dbReference type="InterPro" id="IPR001873">
    <property type="entry name" value="ENaC"/>
</dbReference>
<evidence type="ECO:0000256" key="6">
    <source>
        <dbReference type="ARBA" id="ARBA00023053"/>
    </source>
</evidence>
<keyword evidence="4 11" id="KW-0812">Transmembrane</keyword>